<reference evidence="1" key="1">
    <citation type="journal article" date="2009" name="Proc. Natl. Acad. Sci. U.S.A.">
        <title>Eukaryote-to-eukaryote gene transfer events revealed by the genome sequence of the wine yeast Saccharomyces cerevisiae EC1118.</title>
        <authorList>
            <person name="Novo M."/>
            <person name="Bigey F."/>
            <person name="Beyne E."/>
            <person name="Galeote V."/>
            <person name="Gavory F."/>
            <person name="Mallet S."/>
            <person name="Cambot B."/>
            <person name="Legras J.L."/>
            <person name="Wincker P."/>
            <person name="Casaregola S."/>
            <person name="Dequin S."/>
        </authorList>
    </citation>
    <scope>NUCLEOTIDE SEQUENCE [LARGE SCALE GENOMIC DNA]</scope>
    <source>
        <strain evidence="1">Lalvin EC1118</strain>
        <strain>Lalvin EC1118 / Prise de mousse</strain>
    </source>
</reference>
<protein>
    <submittedName>
        <fullName evidence="1">EC1118_1L7_0617p</fullName>
    </submittedName>
</protein>
<dbReference type="HOGENOM" id="CLU_2212033_0_0_1"/>
<dbReference type="AlphaFoldDB" id="C8ZDI1"/>
<sequence length="107" mass="12625">MFNSEIFILEFFTVYALTASTIKIGKITKLTHEVFDHSVENGTLVRQWYIRFSLCHTSISFTQLQKIFSRFRHYVIVQLKNYTALGFTSNRNIKKSFRSSHFYSLIA</sequence>
<accession>C8ZDI1</accession>
<name>C8ZDI1_YEAS8</name>
<proteinExistence type="predicted"/>
<organism evidence="1">
    <name type="scientific">Saccharomyces cerevisiae (strain Lalvin EC1118 / Prise de mousse)</name>
    <name type="common">Baker's yeast</name>
    <dbReference type="NCBI Taxonomy" id="643680"/>
    <lineage>
        <taxon>Eukaryota</taxon>
        <taxon>Fungi</taxon>
        <taxon>Dikarya</taxon>
        <taxon>Ascomycota</taxon>
        <taxon>Saccharomycotina</taxon>
        <taxon>Saccharomycetes</taxon>
        <taxon>Saccharomycetales</taxon>
        <taxon>Saccharomycetaceae</taxon>
        <taxon>Saccharomyces</taxon>
    </lineage>
</organism>
<gene>
    <name evidence="1" type="ORF">EC1118_1L7_0617g</name>
</gene>
<dbReference type="EMBL" id="FN393080">
    <property type="protein sequence ID" value="CAY81447.1"/>
    <property type="molecule type" value="Genomic_DNA"/>
</dbReference>
<evidence type="ECO:0000313" key="1">
    <source>
        <dbReference type="EMBL" id="CAY81447.1"/>
    </source>
</evidence>